<dbReference type="InterPro" id="IPR025459">
    <property type="entry name" value="DUF4279"/>
</dbReference>
<proteinExistence type="predicted"/>
<dbReference type="Proteomes" id="UP001164459">
    <property type="component" value="Chromosome"/>
</dbReference>
<evidence type="ECO:0000313" key="2">
    <source>
        <dbReference type="Proteomes" id="UP001164459"/>
    </source>
</evidence>
<gene>
    <name evidence="1" type="ORF">O0S08_27690</name>
</gene>
<reference evidence="1" key="1">
    <citation type="submission" date="2022-11" db="EMBL/GenBank/DDBJ databases">
        <title>Minimal conservation of predation-associated metabolite biosynthetic gene clusters underscores biosynthetic potential of Myxococcota including descriptions for ten novel species: Archangium lansinium sp. nov., Myxococcus landrumus sp. nov., Nannocystis bai.</title>
        <authorList>
            <person name="Ahearne A."/>
            <person name="Stevens C."/>
            <person name="Dowd S."/>
        </authorList>
    </citation>
    <scope>NUCLEOTIDE SEQUENCE</scope>
    <source>
        <strain evidence="1">Fl3</strain>
    </source>
</reference>
<organism evidence="1 2">
    <name type="scientific">Nannocystis punicea</name>
    <dbReference type="NCBI Taxonomy" id="2995304"/>
    <lineage>
        <taxon>Bacteria</taxon>
        <taxon>Pseudomonadati</taxon>
        <taxon>Myxococcota</taxon>
        <taxon>Polyangia</taxon>
        <taxon>Nannocystales</taxon>
        <taxon>Nannocystaceae</taxon>
        <taxon>Nannocystis</taxon>
    </lineage>
</organism>
<accession>A0ABY7GSZ7</accession>
<protein>
    <submittedName>
        <fullName evidence="1">DUF4279 domain-containing protein</fullName>
    </submittedName>
</protein>
<dbReference type="RefSeq" id="WP_269032328.1">
    <property type="nucleotide sequence ID" value="NZ_CP114040.1"/>
</dbReference>
<evidence type="ECO:0000313" key="1">
    <source>
        <dbReference type="EMBL" id="WAS89994.1"/>
    </source>
</evidence>
<sequence>MADDDNVLPLRTGRVIAEVGGVPDETGVALALFGEDLEPDVVSAELGCEPTRTHRKGQRRGPRSPPYVGGAWFLELRGESPAEPDGLLRALLARFPRDPEFWARLRAKYQVRVLVALHSGGWNRGFGLSPAAIDLVAATGAELGFDLYFHGDEE</sequence>
<dbReference type="EMBL" id="CP114040">
    <property type="protein sequence ID" value="WAS89994.1"/>
    <property type="molecule type" value="Genomic_DNA"/>
</dbReference>
<dbReference type="Pfam" id="PF14106">
    <property type="entry name" value="DUF4279"/>
    <property type="match status" value="1"/>
</dbReference>
<keyword evidence="2" id="KW-1185">Reference proteome</keyword>
<name>A0ABY7GSZ7_9BACT</name>